<dbReference type="InterPro" id="IPR022278">
    <property type="entry name" value="Pser_aminoTfrase"/>
</dbReference>
<dbReference type="SUPFAM" id="SSF53383">
    <property type="entry name" value="PLP-dependent transferases"/>
    <property type="match status" value="1"/>
</dbReference>
<evidence type="ECO:0000256" key="9">
    <source>
        <dbReference type="ARBA" id="ARBA00023096"/>
    </source>
</evidence>
<dbReference type="OrthoDB" id="975012at2"/>
<keyword evidence="7 13" id="KW-0808">Transferase</keyword>
<evidence type="ECO:0000256" key="1">
    <source>
        <dbReference type="ARBA" id="ARBA00003483"/>
    </source>
</evidence>
<dbReference type="Proteomes" id="UP000233786">
    <property type="component" value="Unassembled WGS sequence"/>
</dbReference>
<dbReference type="UniPathway" id="UPA00135">
    <property type="reaction ID" value="UER00197"/>
</dbReference>
<dbReference type="InterPro" id="IPR006272">
    <property type="entry name" value="Pser_aminoTfrase_mycobac"/>
</dbReference>
<keyword evidence="4 13" id="KW-0963">Cytoplasm</keyword>
<dbReference type="Gene3D" id="3.90.1150.10">
    <property type="entry name" value="Aspartate Aminotransferase, domain 1"/>
    <property type="match status" value="1"/>
</dbReference>
<evidence type="ECO:0000256" key="10">
    <source>
        <dbReference type="ARBA" id="ARBA00023299"/>
    </source>
</evidence>
<comment type="cofactor">
    <cofactor evidence="13">
        <name>pyridoxal 5'-phosphate</name>
        <dbReference type="ChEBI" id="CHEBI:597326"/>
    </cofactor>
    <text evidence="13">Binds 1 pyridoxal phosphate per subunit.</text>
</comment>
<dbReference type="HAMAP" id="MF_00160">
    <property type="entry name" value="SerC_aminotrans_5"/>
    <property type="match status" value="1"/>
</dbReference>
<feature type="binding site" evidence="13">
    <location>
        <begin position="254"/>
        <end position="255"/>
    </location>
    <ligand>
        <name>pyridoxal 5'-phosphate</name>
        <dbReference type="ChEBI" id="CHEBI:597326"/>
    </ligand>
</feature>
<dbReference type="GO" id="GO:0005737">
    <property type="term" value="C:cytoplasm"/>
    <property type="evidence" value="ECO:0007669"/>
    <property type="project" value="UniProtKB-SubCell"/>
</dbReference>
<feature type="domain" description="Aminotransferase class V" evidence="14">
    <location>
        <begin position="44"/>
        <end position="338"/>
    </location>
</feature>
<keyword evidence="10 13" id="KW-0718">Serine biosynthesis</keyword>
<comment type="caution">
    <text evidence="13">Lacks conserved residue(s) required for the propagation of feature annotation.</text>
</comment>
<dbReference type="InterPro" id="IPR015421">
    <property type="entry name" value="PyrdxlP-dep_Trfase_major"/>
</dbReference>
<evidence type="ECO:0000256" key="3">
    <source>
        <dbReference type="ARBA" id="ARBA00006904"/>
    </source>
</evidence>
<dbReference type="GO" id="GO:0030170">
    <property type="term" value="F:pyridoxal phosphate binding"/>
    <property type="evidence" value="ECO:0007669"/>
    <property type="project" value="UniProtKB-UniRule"/>
</dbReference>
<evidence type="ECO:0000313" key="16">
    <source>
        <dbReference type="Proteomes" id="UP000233786"/>
    </source>
</evidence>
<evidence type="ECO:0000259" key="14">
    <source>
        <dbReference type="Pfam" id="PF00266"/>
    </source>
</evidence>
<name>A0A2N3XTM5_SACSN</name>
<comment type="function">
    <text evidence="1 13">Catalyzes the reversible conversion of 3-phosphohydroxypyruvate to phosphoserine and of 3-hydroxy-2-oxo-4-phosphonooxybutanoate to phosphohydroxythreonine.</text>
</comment>
<evidence type="ECO:0000256" key="8">
    <source>
        <dbReference type="ARBA" id="ARBA00022898"/>
    </source>
</evidence>
<evidence type="ECO:0000256" key="4">
    <source>
        <dbReference type="ARBA" id="ARBA00022490"/>
    </source>
</evidence>
<dbReference type="GO" id="GO:0008453">
    <property type="term" value="F:alanine-glyoxylate transaminase activity"/>
    <property type="evidence" value="ECO:0007669"/>
    <property type="project" value="TreeGrafter"/>
</dbReference>
<keyword evidence="16" id="KW-1185">Reference proteome</keyword>
<feature type="binding site" evidence="13">
    <location>
        <position position="157"/>
    </location>
    <ligand>
        <name>pyridoxal 5'-phosphate</name>
        <dbReference type="ChEBI" id="CHEBI:597326"/>
    </ligand>
</feature>
<dbReference type="EMBL" id="PJNB01000001">
    <property type="protein sequence ID" value="PKW14046.1"/>
    <property type="molecule type" value="Genomic_DNA"/>
</dbReference>
<dbReference type="GO" id="GO:0004760">
    <property type="term" value="F:L-serine-pyruvate transaminase activity"/>
    <property type="evidence" value="ECO:0007669"/>
    <property type="project" value="TreeGrafter"/>
</dbReference>
<feature type="binding site" evidence="13">
    <location>
        <position position="179"/>
    </location>
    <ligand>
        <name>pyridoxal 5'-phosphate</name>
        <dbReference type="ChEBI" id="CHEBI:597326"/>
    </ligand>
</feature>
<dbReference type="PANTHER" id="PTHR21152:SF40">
    <property type="entry name" value="ALANINE--GLYOXYLATE AMINOTRANSFERASE"/>
    <property type="match status" value="1"/>
</dbReference>
<dbReference type="GO" id="GO:0004648">
    <property type="term" value="F:O-phospho-L-serine:2-oxoglutarate aminotransferase activity"/>
    <property type="evidence" value="ECO:0007669"/>
    <property type="project" value="UniProtKB-UniRule"/>
</dbReference>
<dbReference type="GO" id="GO:0019265">
    <property type="term" value="P:glycine biosynthetic process, by transamination of glyoxylate"/>
    <property type="evidence" value="ECO:0007669"/>
    <property type="project" value="TreeGrafter"/>
</dbReference>
<sequence length="380" mass="40607">MTQAETIDPTTLKLPDELKPADGRFGCGPSKVRDEQLARLADAGAALMGTSHRQKPVKSLVGRVREGLQELFSLPDGYEVVLGVGGTTAFWDAATFGLVRERSLHLTYGEFSSKFAKAAKTAPFLADPVVVAAEPGDAPEPVSDPSVDLIGWAHNETSTGVMLAPSRPEGSENALIAIDATSGAGGLPFDAADVDVYYFAPQKCFAADGGLWLAAMSPAAIERIGEIGASDRWVPEFLSLPTALDNSRKDQTYNTPAVATLFLLADQIEWMNGQGGLDWCVQRTRESSQRLYSWAQASEFATPFVADPAKRSQVVGTVDFADSVDAAAVAKALRANGIVDTEPYRKLGRNQLRVGMFPAIDPDDVTALTKSIDWVVSQLS</sequence>
<keyword evidence="8 13" id="KW-0663">Pyridoxal phosphate</keyword>
<dbReference type="GO" id="GO:0006564">
    <property type="term" value="P:L-serine biosynthetic process"/>
    <property type="evidence" value="ECO:0007669"/>
    <property type="project" value="UniProtKB-UniRule"/>
</dbReference>
<comment type="caution">
    <text evidence="15">The sequence shown here is derived from an EMBL/GenBank/DDBJ whole genome shotgun (WGS) entry which is preliminary data.</text>
</comment>
<dbReference type="Gene3D" id="3.40.640.10">
    <property type="entry name" value="Type I PLP-dependent aspartate aminotransferase-like (Major domain)"/>
    <property type="match status" value="1"/>
</dbReference>
<comment type="subunit">
    <text evidence="13">Homodimer.</text>
</comment>
<accession>A0A2N3XTM5</accession>
<protein>
    <recommendedName>
        <fullName evidence="13">Phosphoserine aminotransferase</fullName>
        <ecNumber evidence="13">2.6.1.52</ecNumber>
    </recommendedName>
    <alternativeName>
        <fullName evidence="13">Phosphohydroxythreonine aminotransferase</fullName>
        <shortName evidence="13">PSAT</shortName>
    </alternativeName>
</protein>
<comment type="catalytic activity">
    <reaction evidence="11 13">
        <text>4-(phosphooxy)-L-threonine + 2-oxoglutarate = (R)-3-hydroxy-2-oxo-4-phosphooxybutanoate + L-glutamate</text>
        <dbReference type="Rhea" id="RHEA:16573"/>
        <dbReference type="ChEBI" id="CHEBI:16810"/>
        <dbReference type="ChEBI" id="CHEBI:29985"/>
        <dbReference type="ChEBI" id="CHEBI:58452"/>
        <dbReference type="ChEBI" id="CHEBI:58538"/>
        <dbReference type="EC" id="2.6.1.52"/>
    </reaction>
</comment>
<dbReference type="GO" id="GO:0008615">
    <property type="term" value="P:pyridoxine biosynthetic process"/>
    <property type="evidence" value="ECO:0007669"/>
    <property type="project" value="UniProtKB-UniRule"/>
</dbReference>
<feature type="binding site" evidence="13">
    <location>
        <position position="202"/>
    </location>
    <ligand>
        <name>pyridoxal 5'-phosphate</name>
        <dbReference type="ChEBI" id="CHEBI:597326"/>
    </ligand>
</feature>
<dbReference type="RefSeq" id="WP_010308774.1">
    <property type="nucleotide sequence ID" value="NZ_CP061007.1"/>
</dbReference>
<evidence type="ECO:0000256" key="5">
    <source>
        <dbReference type="ARBA" id="ARBA00022576"/>
    </source>
</evidence>
<evidence type="ECO:0000256" key="11">
    <source>
        <dbReference type="ARBA" id="ARBA00047630"/>
    </source>
</evidence>
<proteinExistence type="inferred from homology"/>
<feature type="modified residue" description="N6-(pyridoxal phosphate)lysine" evidence="13">
    <location>
        <position position="203"/>
    </location>
</feature>
<dbReference type="NCBIfam" id="TIGR01366">
    <property type="entry name" value="serC_3"/>
    <property type="match status" value="1"/>
</dbReference>
<keyword evidence="9 13" id="KW-0664">Pyridoxine biosynthesis</keyword>
<organism evidence="15 16">
    <name type="scientific">Saccharopolyspora spinosa</name>
    <dbReference type="NCBI Taxonomy" id="60894"/>
    <lineage>
        <taxon>Bacteria</taxon>
        <taxon>Bacillati</taxon>
        <taxon>Actinomycetota</taxon>
        <taxon>Actinomycetes</taxon>
        <taxon>Pseudonocardiales</taxon>
        <taxon>Pseudonocardiaceae</taxon>
        <taxon>Saccharopolyspora</taxon>
    </lineage>
</organism>
<evidence type="ECO:0000256" key="6">
    <source>
        <dbReference type="ARBA" id="ARBA00022605"/>
    </source>
</evidence>
<comment type="subcellular location">
    <subcellularLocation>
        <location evidence="13">Cytoplasm</location>
    </subcellularLocation>
</comment>
<dbReference type="InterPro" id="IPR015422">
    <property type="entry name" value="PyrdxlP-dep_Trfase_small"/>
</dbReference>
<comment type="pathway">
    <text evidence="13">Cofactor biosynthesis; pyridoxine 5'-phosphate biosynthesis; pyridoxine 5'-phosphate from D-erythrose 4-phosphate: step 3/5.</text>
</comment>
<dbReference type="PANTHER" id="PTHR21152">
    <property type="entry name" value="AMINOTRANSFERASE CLASS V"/>
    <property type="match status" value="1"/>
</dbReference>
<dbReference type="InterPro" id="IPR015424">
    <property type="entry name" value="PyrdxlP-dep_Trfase"/>
</dbReference>
<comment type="similarity">
    <text evidence="3 13">Belongs to the class-V pyridoxal-phosphate-dependent aminotransferase family. SerC subfamily.</text>
</comment>
<gene>
    <name evidence="13" type="primary">serC</name>
    <name evidence="15" type="ORF">A8926_1626</name>
</gene>
<evidence type="ECO:0000256" key="2">
    <source>
        <dbReference type="ARBA" id="ARBA00005099"/>
    </source>
</evidence>
<comment type="pathway">
    <text evidence="2 13">Amino-acid biosynthesis; L-serine biosynthesis; L-serine from 3-phospho-D-glycerate: step 2/3.</text>
</comment>
<dbReference type="AlphaFoldDB" id="A0A2N3XTM5"/>
<dbReference type="STRING" id="994479.GCA_000194155_04334"/>
<comment type="catalytic activity">
    <reaction evidence="12 13">
        <text>O-phospho-L-serine + 2-oxoglutarate = 3-phosphooxypyruvate + L-glutamate</text>
        <dbReference type="Rhea" id="RHEA:14329"/>
        <dbReference type="ChEBI" id="CHEBI:16810"/>
        <dbReference type="ChEBI" id="CHEBI:18110"/>
        <dbReference type="ChEBI" id="CHEBI:29985"/>
        <dbReference type="ChEBI" id="CHEBI:57524"/>
        <dbReference type="EC" id="2.6.1.52"/>
    </reaction>
</comment>
<dbReference type="Pfam" id="PF00266">
    <property type="entry name" value="Aminotran_5"/>
    <property type="match status" value="1"/>
</dbReference>
<evidence type="ECO:0000256" key="7">
    <source>
        <dbReference type="ARBA" id="ARBA00022679"/>
    </source>
</evidence>
<reference evidence="15" key="1">
    <citation type="submission" date="2017-12" db="EMBL/GenBank/DDBJ databases">
        <title>Sequencing the genomes of 1000 Actinobacteria strains.</title>
        <authorList>
            <person name="Klenk H.-P."/>
        </authorList>
    </citation>
    <scope>NUCLEOTIDE SEQUENCE [LARGE SCALE GENOMIC DNA]</scope>
    <source>
        <strain evidence="15">DSM 44228</strain>
    </source>
</reference>
<dbReference type="EC" id="2.6.1.52" evidence="13"/>
<evidence type="ECO:0000256" key="12">
    <source>
        <dbReference type="ARBA" id="ARBA00049007"/>
    </source>
</evidence>
<evidence type="ECO:0000313" key="15">
    <source>
        <dbReference type="EMBL" id="PKW14046.1"/>
    </source>
</evidence>
<feature type="binding site" evidence="13">
    <location>
        <position position="111"/>
    </location>
    <ligand>
        <name>pyridoxal 5'-phosphate</name>
        <dbReference type="ChEBI" id="CHEBI:597326"/>
    </ligand>
</feature>
<evidence type="ECO:0000256" key="13">
    <source>
        <dbReference type="HAMAP-Rule" id="MF_00160"/>
    </source>
</evidence>
<dbReference type="UniPathway" id="UPA00244">
    <property type="reaction ID" value="UER00311"/>
</dbReference>
<dbReference type="InterPro" id="IPR000192">
    <property type="entry name" value="Aminotrans_V_dom"/>
</dbReference>
<feature type="binding site" evidence="13">
    <location>
        <position position="53"/>
    </location>
    <ligand>
        <name>L-glutamate</name>
        <dbReference type="ChEBI" id="CHEBI:29985"/>
    </ligand>
</feature>
<keyword evidence="6 13" id="KW-0028">Amino-acid biosynthesis</keyword>
<dbReference type="PIRSF" id="PIRSF000525">
    <property type="entry name" value="SerC"/>
    <property type="match status" value="1"/>
</dbReference>
<keyword evidence="5 13" id="KW-0032">Aminotransferase</keyword>